<dbReference type="Proteomes" id="UP001165439">
    <property type="component" value="Unassembled WGS sequence"/>
</dbReference>
<dbReference type="CDD" id="cd06529">
    <property type="entry name" value="S24_LexA-like"/>
    <property type="match status" value="1"/>
</dbReference>
<evidence type="ECO:0000259" key="1">
    <source>
        <dbReference type="PROSITE" id="PS50943"/>
    </source>
</evidence>
<dbReference type="SUPFAM" id="SSF51306">
    <property type="entry name" value="LexA/Signal peptidase"/>
    <property type="match status" value="1"/>
</dbReference>
<dbReference type="Gene3D" id="1.10.260.40">
    <property type="entry name" value="lambda repressor-like DNA-binding domains"/>
    <property type="match status" value="1"/>
</dbReference>
<sequence length="231" mass="25609">MDIGQSIRQARKAKGLTLEALANQVDTDTGNLSRLERGKQGASQELLSKIMKVLNMEVVSHIKPIGPIDTYALNNSVELTPEEHRALWNEKNGNKLLIPARRYPLFGWEEALARHVNEHSDFIEEGTLLYPSVENASAEGFWLTVVGDSMASTGCPTFPEGMLILIHPASEAEPGKFYVVKMPNGQLTFKQYIEDAGTAYLRPLNPAYRVIALDCDFEIVGRVIDTKIIGL</sequence>
<dbReference type="InterPro" id="IPR015927">
    <property type="entry name" value="Peptidase_S24_S26A/B/C"/>
</dbReference>
<dbReference type="EMBL" id="JAJSRF020000001">
    <property type="protein sequence ID" value="MDM3952883.1"/>
    <property type="molecule type" value="Genomic_DNA"/>
</dbReference>
<name>A0AAW7HUQ7_9PSED</name>
<reference evidence="2" key="1">
    <citation type="submission" date="2023-06" db="EMBL/GenBank/DDBJ databases">
        <title>MBL-encoding genomic islands in Pseudomonas spp. in Poland.</title>
        <authorList>
            <person name="Urbanowicz P."/>
            <person name="Izdebski R."/>
            <person name="Biedrzycka M."/>
            <person name="Gniadkowski M."/>
        </authorList>
    </citation>
    <scope>NUCLEOTIDE SEQUENCE</scope>
    <source>
        <strain evidence="2">NMI5768_13</strain>
    </source>
</reference>
<dbReference type="SUPFAM" id="SSF47413">
    <property type="entry name" value="lambda repressor-like DNA-binding domains"/>
    <property type="match status" value="1"/>
</dbReference>
<dbReference type="InterPro" id="IPR010982">
    <property type="entry name" value="Lambda_DNA-bd_dom_sf"/>
</dbReference>
<dbReference type="Pfam" id="PF01381">
    <property type="entry name" value="HTH_3"/>
    <property type="match status" value="1"/>
</dbReference>
<dbReference type="GO" id="GO:0003677">
    <property type="term" value="F:DNA binding"/>
    <property type="evidence" value="ECO:0007669"/>
    <property type="project" value="InterPro"/>
</dbReference>
<comment type="caution">
    <text evidence="2">The sequence shown here is derived from an EMBL/GenBank/DDBJ whole genome shotgun (WGS) entry which is preliminary data.</text>
</comment>
<accession>A0AAW7HUQ7</accession>
<feature type="domain" description="HTH cro/C1-type" evidence="1">
    <location>
        <begin position="7"/>
        <end position="61"/>
    </location>
</feature>
<dbReference type="RefSeq" id="WP_232897043.1">
    <property type="nucleotide sequence ID" value="NZ_JAJSRF020000001.1"/>
</dbReference>
<proteinExistence type="predicted"/>
<dbReference type="SMART" id="SM00530">
    <property type="entry name" value="HTH_XRE"/>
    <property type="match status" value="1"/>
</dbReference>
<evidence type="ECO:0000313" key="3">
    <source>
        <dbReference type="Proteomes" id="UP001165439"/>
    </source>
</evidence>
<dbReference type="CDD" id="cd00093">
    <property type="entry name" value="HTH_XRE"/>
    <property type="match status" value="1"/>
</dbReference>
<dbReference type="PROSITE" id="PS50943">
    <property type="entry name" value="HTH_CROC1"/>
    <property type="match status" value="1"/>
</dbReference>
<dbReference type="InterPro" id="IPR050077">
    <property type="entry name" value="LexA_repressor"/>
</dbReference>
<dbReference type="AlphaFoldDB" id="A0AAW7HUQ7"/>
<dbReference type="PANTHER" id="PTHR33516">
    <property type="entry name" value="LEXA REPRESSOR"/>
    <property type="match status" value="1"/>
</dbReference>
<dbReference type="InterPro" id="IPR036286">
    <property type="entry name" value="LexA/Signal_pep-like_sf"/>
</dbReference>
<dbReference type="Pfam" id="PF00717">
    <property type="entry name" value="Peptidase_S24"/>
    <property type="match status" value="1"/>
</dbReference>
<evidence type="ECO:0000313" key="2">
    <source>
        <dbReference type="EMBL" id="MDM3952883.1"/>
    </source>
</evidence>
<dbReference type="InterPro" id="IPR039418">
    <property type="entry name" value="LexA-like"/>
</dbReference>
<gene>
    <name evidence="2" type="ORF">LU674_011155</name>
</gene>
<dbReference type="Gene3D" id="2.10.109.10">
    <property type="entry name" value="Umud Fragment, subunit A"/>
    <property type="match status" value="1"/>
</dbReference>
<dbReference type="PANTHER" id="PTHR33516:SF2">
    <property type="entry name" value="LEXA REPRESSOR-RELATED"/>
    <property type="match status" value="1"/>
</dbReference>
<protein>
    <submittedName>
        <fullName evidence="2">XRE family transcriptional regulator</fullName>
    </submittedName>
</protein>
<dbReference type="InterPro" id="IPR001387">
    <property type="entry name" value="Cro/C1-type_HTH"/>
</dbReference>
<organism evidence="2 3">
    <name type="scientific">Pseudomonas alloputida</name>
    <dbReference type="NCBI Taxonomy" id="1940621"/>
    <lineage>
        <taxon>Bacteria</taxon>
        <taxon>Pseudomonadati</taxon>
        <taxon>Pseudomonadota</taxon>
        <taxon>Gammaproteobacteria</taxon>
        <taxon>Pseudomonadales</taxon>
        <taxon>Pseudomonadaceae</taxon>
        <taxon>Pseudomonas</taxon>
    </lineage>
</organism>